<keyword evidence="1" id="KW-0472">Membrane</keyword>
<comment type="caution">
    <text evidence="2">The sequence shown here is derived from an EMBL/GenBank/DDBJ whole genome shotgun (WGS) entry which is preliminary data.</text>
</comment>
<evidence type="ECO:0000313" key="3">
    <source>
        <dbReference type="Proteomes" id="UP000823674"/>
    </source>
</evidence>
<gene>
    <name evidence="2" type="primary">A01g505360.1_BraROA</name>
    <name evidence="2" type="ORF">IGI04_002323</name>
</gene>
<organism evidence="2 3">
    <name type="scientific">Brassica rapa subsp. trilocularis</name>
    <dbReference type="NCBI Taxonomy" id="1813537"/>
    <lineage>
        <taxon>Eukaryota</taxon>
        <taxon>Viridiplantae</taxon>
        <taxon>Streptophyta</taxon>
        <taxon>Embryophyta</taxon>
        <taxon>Tracheophyta</taxon>
        <taxon>Spermatophyta</taxon>
        <taxon>Magnoliopsida</taxon>
        <taxon>eudicotyledons</taxon>
        <taxon>Gunneridae</taxon>
        <taxon>Pentapetalae</taxon>
        <taxon>rosids</taxon>
        <taxon>malvids</taxon>
        <taxon>Brassicales</taxon>
        <taxon>Brassicaceae</taxon>
        <taxon>Brassiceae</taxon>
        <taxon>Brassica</taxon>
    </lineage>
</organism>
<name>A0ABQ7NXD1_BRACM</name>
<proteinExistence type="predicted"/>
<feature type="transmembrane region" description="Helical" evidence="1">
    <location>
        <begin position="23"/>
        <end position="46"/>
    </location>
</feature>
<keyword evidence="3" id="KW-1185">Reference proteome</keyword>
<protein>
    <submittedName>
        <fullName evidence="2">Uncharacterized protein</fullName>
    </submittedName>
</protein>
<accession>A0ABQ7NXD1</accession>
<reference evidence="2 3" key="1">
    <citation type="submission" date="2021-03" db="EMBL/GenBank/DDBJ databases">
        <authorList>
            <person name="King G.J."/>
            <person name="Bancroft I."/>
            <person name="Baten A."/>
            <person name="Bloomfield J."/>
            <person name="Borpatragohain P."/>
            <person name="He Z."/>
            <person name="Irish N."/>
            <person name="Irwin J."/>
            <person name="Liu K."/>
            <person name="Mauleon R.P."/>
            <person name="Moore J."/>
            <person name="Morris R."/>
            <person name="Ostergaard L."/>
            <person name="Wang B."/>
            <person name="Wells R."/>
        </authorList>
    </citation>
    <scope>NUCLEOTIDE SEQUENCE [LARGE SCALE GENOMIC DNA]</scope>
    <source>
        <strain evidence="2">R-o-18</strain>
        <tissue evidence="2">Leaf</tissue>
    </source>
</reference>
<dbReference type="EMBL" id="JADBGQ010000001">
    <property type="protein sequence ID" value="KAG5414756.1"/>
    <property type="molecule type" value="Genomic_DNA"/>
</dbReference>
<keyword evidence="1" id="KW-1133">Transmembrane helix</keyword>
<feature type="transmembrane region" description="Helical" evidence="1">
    <location>
        <begin position="53"/>
        <end position="71"/>
    </location>
</feature>
<sequence length="177" mass="19623">MEDTLEDAILIFFLDLLMSDDQYMTHLFFLPLPLTYLLFASLIPALNPKSRCLLFWCIGVIPETLVVRGVYFRSSGGAIPNALLTVAVRGSLGDLLHRGSMVPCDGVLEGGAVRRLVKDDLAPRFPWKVSCRALLYWRVELYIGNTVGIHIPALAEANLVLFGGSQHLPFIMGDSQF</sequence>
<evidence type="ECO:0000313" key="2">
    <source>
        <dbReference type="EMBL" id="KAG5414756.1"/>
    </source>
</evidence>
<evidence type="ECO:0000256" key="1">
    <source>
        <dbReference type="SAM" id="Phobius"/>
    </source>
</evidence>
<keyword evidence="1" id="KW-0812">Transmembrane</keyword>
<dbReference type="Proteomes" id="UP000823674">
    <property type="component" value="Chromosome A01"/>
</dbReference>